<evidence type="ECO:0000313" key="4">
    <source>
        <dbReference type="Proteomes" id="UP000800200"/>
    </source>
</evidence>
<dbReference type="PANTHER" id="PTHR34612:SF2">
    <property type="entry name" value="GLYCOSIDE HYDROLASE 131 CATALYTIC N-TERMINAL DOMAIN-CONTAINING PROTEIN"/>
    <property type="match status" value="1"/>
</dbReference>
<feature type="domain" description="Glycoside hydrolase 131 catalytic N-terminal" evidence="2">
    <location>
        <begin position="27"/>
        <end position="287"/>
    </location>
</feature>
<dbReference type="OrthoDB" id="5283326at2759"/>
<dbReference type="Proteomes" id="UP000800200">
    <property type="component" value="Unassembled WGS sequence"/>
</dbReference>
<gene>
    <name evidence="3" type="ORF">K469DRAFT_734663</name>
</gene>
<feature type="signal peptide" evidence="1">
    <location>
        <begin position="1"/>
        <end position="17"/>
    </location>
</feature>
<feature type="chain" id="PRO_5025384234" evidence="1">
    <location>
        <begin position="18"/>
        <end position="292"/>
    </location>
</feature>
<dbReference type="EMBL" id="ML994612">
    <property type="protein sequence ID" value="KAF2194129.1"/>
    <property type="molecule type" value="Genomic_DNA"/>
</dbReference>
<dbReference type="InterPro" id="IPR041524">
    <property type="entry name" value="GH131_N"/>
</dbReference>
<keyword evidence="4" id="KW-1185">Reference proteome</keyword>
<reference evidence="3" key="1">
    <citation type="journal article" date="2020" name="Stud. Mycol.">
        <title>101 Dothideomycetes genomes: a test case for predicting lifestyles and emergence of pathogens.</title>
        <authorList>
            <person name="Haridas S."/>
            <person name="Albert R."/>
            <person name="Binder M."/>
            <person name="Bloem J."/>
            <person name="Labutti K."/>
            <person name="Salamov A."/>
            <person name="Andreopoulos B."/>
            <person name="Baker S."/>
            <person name="Barry K."/>
            <person name="Bills G."/>
            <person name="Bluhm B."/>
            <person name="Cannon C."/>
            <person name="Castanera R."/>
            <person name="Culley D."/>
            <person name="Daum C."/>
            <person name="Ezra D."/>
            <person name="Gonzalez J."/>
            <person name="Henrissat B."/>
            <person name="Kuo A."/>
            <person name="Liang C."/>
            <person name="Lipzen A."/>
            <person name="Lutzoni F."/>
            <person name="Magnuson J."/>
            <person name="Mondo S."/>
            <person name="Nolan M."/>
            <person name="Ohm R."/>
            <person name="Pangilinan J."/>
            <person name="Park H.-J."/>
            <person name="Ramirez L."/>
            <person name="Alfaro M."/>
            <person name="Sun H."/>
            <person name="Tritt A."/>
            <person name="Yoshinaga Y."/>
            <person name="Zwiers L.-H."/>
            <person name="Turgeon B."/>
            <person name="Goodwin S."/>
            <person name="Spatafora J."/>
            <person name="Crous P."/>
            <person name="Grigoriev I."/>
        </authorList>
    </citation>
    <scope>NUCLEOTIDE SEQUENCE</scope>
    <source>
        <strain evidence="3">CBS 207.26</strain>
    </source>
</reference>
<evidence type="ECO:0000259" key="2">
    <source>
        <dbReference type="Pfam" id="PF18271"/>
    </source>
</evidence>
<protein>
    <submittedName>
        <fullName evidence="3">Glycoside hydrolase family 131 protein</fullName>
    </submittedName>
</protein>
<accession>A0A6A6ETM1</accession>
<organism evidence="3 4">
    <name type="scientific">Zopfia rhizophila CBS 207.26</name>
    <dbReference type="NCBI Taxonomy" id="1314779"/>
    <lineage>
        <taxon>Eukaryota</taxon>
        <taxon>Fungi</taxon>
        <taxon>Dikarya</taxon>
        <taxon>Ascomycota</taxon>
        <taxon>Pezizomycotina</taxon>
        <taxon>Dothideomycetes</taxon>
        <taxon>Dothideomycetes incertae sedis</taxon>
        <taxon>Zopfiaceae</taxon>
        <taxon>Zopfia</taxon>
    </lineage>
</organism>
<name>A0A6A6ETM1_9PEZI</name>
<sequence length="292" mass="31313">MFAWSLGLLCSIGLSQAVYVRRQAATITWDGRVPENATLGDFDSNSFVFRPDSPKGQNLSLSQLVVFPGGNPSLFDQKVAAKSIEVTISDKSIFAPGGSNPQSAIRRAELQPNVAQTANNITTTGIKTIHFSIKPDPQRALNLSHEYLMTFLERADFTGDQIMLKTGTLIGRNDTSPNDLVLLGNSGNGSTTLFTTPFTADAFTNFAIKMDFTANTVQVFSSTGSEALTQQTEPLPNDLSGNGDLHFGLFKNPTDPGEDSLRSGFQESEINEGVVYAGIFVEDSGDGAISLS</sequence>
<dbReference type="AlphaFoldDB" id="A0A6A6ETM1"/>
<dbReference type="GO" id="GO:0016787">
    <property type="term" value="F:hydrolase activity"/>
    <property type="evidence" value="ECO:0007669"/>
    <property type="project" value="UniProtKB-KW"/>
</dbReference>
<dbReference type="Pfam" id="PF18271">
    <property type="entry name" value="GH131_N"/>
    <property type="match status" value="1"/>
</dbReference>
<proteinExistence type="predicted"/>
<keyword evidence="1" id="KW-0732">Signal</keyword>
<evidence type="ECO:0000313" key="3">
    <source>
        <dbReference type="EMBL" id="KAF2194129.1"/>
    </source>
</evidence>
<evidence type="ECO:0000256" key="1">
    <source>
        <dbReference type="SAM" id="SignalP"/>
    </source>
</evidence>
<dbReference type="Gene3D" id="2.60.120.1160">
    <property type="match status" value="1"/>
</dbReference>
<keyword evidence="3" id="KW-0378">Hydrolase</keyword>
<dbReference type="PANTHER" id="PTHR34612">
    <property type="entry name" value="GH131_N DOMAIN-CONTAINING PROTEIN"/>
    <property type="match status" value="1"/>
</dbReference>